<evidence type="ECO:0000313" key="2">
    <source>
        <dbReference type="Proteomes" id="UP001497600"/>
    </source>
</evidence>
<evidence type="ECO:0000313" key="1">
    <source>
        <dbReference type="EMBL" id="CAK7910081.1"/>
    </source>
</evidence>
<sequence length="125" mass="14520">MLQMKCMTTVNILQLNHRTHLIMSECTLSSDTTTLTPNQIKSLYFNKKQCSLDIVRPVEYLKTHSKCTLLNFTYTAGRDFNSCRWRKPNSRLFILKAFPDIKLGSRYSLPKESQIITTRAKKSVK</sequence>
<reference evidence="1 2" key="1">
    <citation type="submission" date="2024-01" db="EMBL/GenBank/DDBJ databases">
        <authorList>
            <consortium name="Genoscope - CEA"/>
            <person name="William W."/>
        </authorList>
    </citation>
    <scope>NUCLEOTIDE SEQUENCE [LARGE SCALE GENOMIC DNA]</scope>
    <source>
        <strain evidence="1 2">29B2s-10</strain>
    </source>
</reference>
<name>A0ABP0EHJ3_9ASCO</name>
<proteinExistence type="predicted"/>
<accession>A0ABP0EHJ3</accession>
<dbReference type="EMBL" id="OZ004257">
    <property type="protein sequence ID" value="CAK7910081.1"/>
    <property type="molecule type" value="Genomic_DNA"/>
</dbReference>
<organism evidence="1 2">
    <name type="scientific">[Candida] anglica</name>
    <dbReference type="NCBI Taxonomy" id="148631"/>
    <lineage>
        <taxon>Eukaryota</taxon>
        <taxon>Fungi</taxon>
        <taxon>Dikarya</taxon>
        <taxon>Ascomycota</taxon>
        <taxon>Saccharomycotina</taxon>
        <taxon>Pichiomycetes</taxon>
        <taxon>Debaryomycetaceae</taxon>
        <taxon>Kurtzmaniella</taxon>
    </lineage>
</organism>
<protein>
    <submittedName>
        <fullName evidence="1">Uncharacterized protein</fullName>
    </submittedName>
</protein>
<gene>
    <name evidence="1" type="ORF">CAAN4_E17920</name>
</gene>
<dbReference type="Proteomes" id="UP001497600">
    <property type="component" value="Chromosome E"/>
</dbReference>
<keyword evidence="2" id="KW-1185">Reference proteome</keyword>